<dbReference type="Pfam" id="PF13537">
    <property type="entry name" value="GATase_7"/>
    <property type="match status" value="1"/>
</dbReference>
<accession>A0ABW1RAG5</accession>
<dbReference type="EMBL" id="JBHSSD010000060">
    <property type="protein sequence ID" value="MFC6165812.1"/>
    <property type="molecule type" value="Genomic_DNA"/>
</dbReference>
<evidence type="ECO:0000256" key="5">
    <source>
        <dbReference type="ARBA" id="ARBA00022840"/>
    </source>
</evidence>
<dbReference type="Gene3D" id="3.40.50.620">
    <property type="entry name" value="HUPs"/>
    <property type="match status" value="1"/>
</dbReference>
<dbReference type="InterPro" id="IPR014729">
    <property type="entry name" value="Rossmann-like_a/b/a_fold"/>
</dbReference>
<dbReference type="Gene3D" id="3.60.20.10">
    <property type="entry name" value="Glutamine Phosphoribosylpyrophosphate, subunit 1, domain 1"/>
    <property type="match status" value="1"/>
</dbReference>
<dbReference type="PIRSF" id="PIRSF001589">
    <property type="entry name" value="Asn_synthetase_glu-h"/>
    <property type="match status" value="1"/>
</dbReference>
<dbReference type="EC" id="6.3.5.4" evidence="3"/>
<dbReference type="PANTHER" id="PTHR43284:SF1">
    <property type="entry name" value="ASPARAGINE SYNTHETASE"/>
    <property type="match status" value="1"/>
</dbReference>
<reference evidence="11" key="1">
    <citation type="journal article" date="2019" name="Int. J. Syst. Evol. Microbiol.">
        <title>The Global Catalogue of Microorganisms (GCM) 10K type strain sequencing project: providing services to taxonomists for standard genome sequencing and annotation.</title>
        <authorList>
            <consortium name="The Broad Institute Genomics Platform"/>
            <consortium name="The Broad Institute Genome Sequencing Center for Infectious Disease"/>
            <person name="Wu L."/>
            <person name="Ma J."/>
        </authorList>
    </citation>
    <scope>NUCLEOTIDE SEQUENCE [LARGE SCALE GENOMIC DNA]</scope>
    <source>
        <strain evidence="11">CCM 8932</strain>
    </source>
</reference>
<protein>
    <recommendedName>
        <fullName evidence="3">asparagine synthase (glutamine-hydrolyzing)</fullName>
        <ecNumber evidence="3">6.3.5.4</ecNumber>
    </recommendedName>
</protein>
<dbReference type="Pfam" id="PF00733">
    <property type="entry name" value="Asn_synthase"/>
    <property type="match status" value="1"/>
</dbReference>
<dbReference type="Proteomes" id="UP001596253">
    <property type="component" value="Unassembled WGS sequence"/>
</dbReference>
<keyword evidence="11" id="KW-1185">Reference proteome</keyword>
<evidence type="ECO:0000256" key="4">
    <source>
        <dbReference type="ARBA" id="ARBA00022741"/>
    </source>
</evidence>
<dbReference type="SUPFAM" id="SSF52402">
    <property type="entry name" value="Adenine nucleotide alpha hydrolases-like"/>
    <property type="match status" value="1"/>
</dbReference>
<dbReference type="InterPro" id="IPR006426">
    <property type="entry name" value="Asn_synth_AEB"/>
</dbReference>
<keyword evidence="6" id="KW-0028">Amino-acid biosynthesis</keyword>
<keyword evidence="7" id="KW-0315">Glutamine amidotransferase</keyword>
<evidence type="ECO:0000256" key="6">
    <source>
        <dbReference type="ARBA" id="ARBA00022888"/>
    </source>
</evidence>
<dbReference type="PROSITE" id="PS51278">
    <property type="entry name" value="GATASE_TYPE_2"/>
    <property type="match status" value="1"/>
</dbReference>
<comment type="pathway">
    <text evidence="1">Amino-acid biosynthesis; L-asparagine biosynthesis; L-asparagine from L-aspartate (L-Gln route): step 1/1.</text>
</comment>
<name>A0ABW1RAG5_9LACO</name>
<dbReference type="PANTHER" id="PTHR43284">
    <property type="entry name" value="ASPARAGINE SYNTHETASE (GLUTAMINE-HYDROLYZING)"/>
    <property type="match status" value="1"/>
</dbReference>
<proteinExistence type="inferred from homology"/>
<comment type="similarity">
    <text evidence="2">Belongs to the asparagine synthetase family.</text>
</comment>
<evidence type="ECO:0000259" key="9">
    <source>
        <dbReference type="PROSITE" id="PS51278"/>
    </source>
</evidence>
<evidence type="ECO:0000313" key="10">
    <source>
        <dbReference type="EMBL" id="MFC6165812.1"/>
    </source>
</evidence>
<keyword evidence="6" id="KW-0061">Asparagine biosynthesis</keyword>
<dbReference type="SUPFAM" id="SSF56235">
    <property type="entry name" value="N-terminal nucleophile aminohydrolases (Ntn hydrolases)"/>
    <property type="match status" value="1"/>
</dbReference>
<evidence type="ECO:0000256" key="2">
    <source>
        <dbReference type="ARBA" id="ARBA00005752"/>
    </source>
</evidence>
<organism evidence="10 11">
    <name type="scientific">Lactiplantibacillus dongliensis</name>
    <dbReference type="NCBI Taxonomy" id="2559919"/>
    <lineage>
        <taxon>Bacteria</taxon>
        <taxon>Bacillati</taxon>
        <taxon>Bacillota</taxon>
        <taxon>Bacilli</taxon>
        <taxon>Lactobacillales</taxon>
        <taxon>Lactobacillaceae</taxon>
        <taxon>Lactiplantibacillus</taxon>
    </lineage>
</organism>
<dbReference type="InterPro" id="IPR051786">
    <property type="entry name" value="ASN_synthetase/amidase"/>
</dbReference>
<dbReference type="RefSeq" id="WP_137640445.1">
    <property type="nucleotide sequence ID" value="NZ_BJDK01000020.1"/>
</dbReference>
<dbReference type="InterPro" id="IPR017932">
    <property type="entry name" value="GATase_2_dom"/>
</dbReference>
<evidence type="ECO:0000256" key="8">
    <source>
        <dbReference type="ARBA" id="ARBA00048741"/>
    </source>
</evidence>
<gene>
    <name evidence="10" type="primary">asnB</name>
    <name evidence="10" type="ORF">ACFP3T_14170</name>
</gene>
<evidence type="ECO:0000256" key="7">
    <source>
        <dbReference type="ARBA" id="ARBA00022962"/>
    </source>
</evidence>
<comment type="caution">
    <text evidence="10">The sequence shown here is derived from an EMBL/GenBank/DDBJ whole genome shotgun (WGS) entry which is preliminary data.</text>
</comment>
<dbReference type="CDD" id="cd01991">
    <property type="entry name" value="Asn_synthase_B_C"/>
    <property type="match status" value="1"/>
</dbReference>
<evidence type="ECO:0000256" key="1">
    <source>
        <dbReference type="ARBA" id="ARBA00005187"/>
    </source>
</evidence>
<evidence type="ECO:0000256" key="3">
    <source>
        <dbReference type="ARBA" id="ARBA00012737"/>
    </source>
</evidence>
<dbReference type="CDD" id="cd00712">
    <property type="entry name" value="AsnB"/>
    <property type="match status" value="1"/>
</dbReference>
<dbReference type="InterPro" id="IPR029055">
    <property type="entry name" value="Ntn_hydrolases_N"/>
</dbReference>
<dbReference type="NCBIfam" id="TIGR01536">
    <property type="entry name" value="asn_synth_AEB"/>
    <property type="match status" value="1"/>
</dbReference>
<keyword evidence="5" id="KW-0067">ATP-binding</keyword>
<sequence length="632" mass="73119">MCGFAGCLTDRTKADNAAYDQTIHEMTKMIVHRGPDDDGYFADDHITMGFRRLSIIDLEGGHQPLSYDNERYWMTFNGEIYNYVELREQLKTEGYEFKTSSDSEVILAMYAKYKQDTTKYLRGMFAFVIWDKQEQTLFAARDQFGIKPFYYAIKDDNFYYASESKAIYKILKDKTFDKNAMQDYMTFQFVPEPETLTKEIKMLAPGCSLTKKLGAAPQVNRYYHREFHPVKRTEAEYAQKIKDALFDSVKIHMRSDVPVGSFLSGGIDSSIIVAIAKNYNPNLETISVGFEREGYSELDVAQETAQVLGVKNHSMTITPEAFMKAFPHFVWSMDDPLADPAAVPQYFLAKEARKHVKVALTGEGADELFGGYTIYHEPESLKPFRYTKPINGALKKIGLMMPEGMRGRSFLLRGTTPLENRYVGNAFIFGEDEKQKFIKDYNRNHPFQSITQPFYDESVDYDPISRMQFIDMHTWLNGDLLHNADRTTMAHSLELRTPFVDREVYNLAAEIPADLRISHGTTKYILRKAVEDVVPEHVLHRKKLGFPVPIRFWLKDEMYDWAENIIKSSQTDQYFNKAYFLKLLSDHRDGVRDNSRKLWTVLTFMMWHKIYVEDDILMDSPTANAHASAIEE</sequence>
<keyword evidence="10" id="KW-0436">Ligase</keyword>
<evidence type="ECO:0000313" key="11">
    <source>
        <dbReference type="Proteomes" id="UP001596253"/>
    </source>
</evidence>
<keyword evidence="4" id="KW-0547">Nucleotide-binding</keyword>
<feature type="domain" description="Glutamine amidotransferase type-2" evidence="9">
    <location>
        <begin position="2"/>
        <end position="214"/>
    </location>
</feature>
<comment type="catalytic activity">
    <reaction evidence="8">
        <text>L-aspartate + L-glutamine + ATP + H2O = L-asparagine + L-glutamate + AMP + diphosphate + H(+)</text>
        <dbReference type="Rhea" id="RHEA:12228"/>
        <dbReference type="ChEBI" id="CHEBI:15377"/>
        <dbReference type="ChEBI" id="CHEBI:15378"/>
        <dbReference type="ChEBI" id="CHEBI:29985"/>
        <dbReference type="ChEBI" id="CHEBI:29991"/>
        <dbReference type="ChEBI" id="CHEBI:30616"/>
        <dbReference type="ChEBI" id="CHEBI:33019"/>
        <dbReference type="ChEBI" id="CHEBI:58048"/>
        <dbReference type="ChEBI" id="CHEBI:58359"/>
        <dbReference type="ChEBI" id="CHEBI:456215"/>
        <dbReference type="EC" id="6.3.5.4"/>
    </reaction>
</comment>
<dbReference type="GO" id="GO:0004066">
    <property type="term" value="F:asparagine synthase (glutamine-hydrolyzing) activity"/>
    <property type="evidence" value="ECO:0007669"/>
    <property type="project" value="UniProtKB-EC"/>
</dbReference>
<dbReference type="InterPro" id="IPR033738">
    <property type="entry name" value="AsnB_N"/>
</dbReference>
<dbReference type="InterPro" id="IPR001962">
    <property type="entry name" value="Asn_synthase"/>
</dbReference>